<proteinExistence type="predicted"/>
<gene>
    <name evidence="4" type="ORF">LY89DRAFT_711636</name>
</gene>
<keyword evidence="2" id="KW-1133">Transmembrane helix</keyword>
<protein>
    <submittedName>
        <fullName evidence="4">Uncharacterized protein</fullName>
    </submittedName>
</protein>
<accession>A0A132B9T2</accession>
<sequence>MLQLFLFFILHAQWVLGNTEKIIFLAPSNLEVPVEHPTLEDLQLEALSPQHWSLRTHIGAEFPTTASKYGQPSWYLLHNLQEGQRYEVRICWAATQPTSFRLETYDLSTVFETPDLITSLAQFSESRQPDLLDAESQKPSVARPEKKSKHTPKGASSTLLLQIFAAADYYTMNKTLMNDVPPVFVDIILDPYIYNVFPRSLLPTAVYIIILAIGGWHLAKYISVLVKGIGHGRSDPEKKKT</sequence>
<evidence type="ECO:0000256" key="2">
    <source>
        <dbReference type="SAM" id="Phobius"/>
    </source>
</evidence>
<dbReference type="AlphaFoldDB" id="A0A132B9T2"/>
<organism evidence="4 5">
    <name type="scientific">Mollisia scopiformis</name>
    <name type="common">Conifer needle endophyte fungus</name>
    <name type="synonym">Phialocephala scopiformis</name>
    <dbReference type="NCBI Taxonomy" id="149040"/>
    <lineage>
        <taxon>Eukaryota</taxon>
        <taxon>Fungi</taxon>
        <taxon>Dikarya</taxon>
        <taxon>Ascomycota</taxon>
        <taxon>Pezizomycotina</taxon>
        <taxon>Leotiomycetes</taxon>
        <taxon>Helotiales</taxon>
        <taxon>Mollisiaceae</taxon>
        <taxon>Mollisia</taxon>
    </lineage>
</organism>
<keyword evidence="3" id="KW-0732">Signal</keyword>
<evidence type="ECO:0000256" key="3">
    <source>
        <dbReference type="SAM" id="SignalP"/>
    </source>
</evidence>
<keyword evidence="2" id="KW-0472">Membrane</keyword>
<dbReference type="InterPro" id="IPR019433">
    <property type="entry name" value="GPI_ManTrfase_II_coact_Pga1"/>
</dbReference>
<dbReference type="GeneID" id="28827640"/>
<dbReference type="PANTHER" id="PTHR28022">
    <property type="entry name" value="GPI MANNOSYLTRANSFERASE 2 SUBUNIT PGA1"/>
    <property type="match status" value="1"/>
</dbReference>
<feature type="signal peptide" evidence="3">
    <location>
        <begin position="1"/>
        <end position="17"/>
    </location>
</feature>
<dbReference type="Proteomes" id="UP000070700">
    <property type="component" value="Unassembled WGS sequence"/>
</dbReference>
<dbReference type="GO" id="GO:0005789">
    <property type="term" value="C:endoplasmic reticulum membrane"/>
    <property type="evidence" value="ECO:0007669"/>
    <property type="project" value="TreeGrafter"/>
</dbReference>
<dbReference type="RefSeq" id="XP_018062979.1">
    <property type="nucleotide sequence ID" value="XM_018217914.1"/>
</dbReference>
<feature type="chain" id="PRO_5007288050" evidence="3">
    <location>
        <begin position="18"/>
        <end position="241"/>
    </location>
</feature>
<evidence type="ECO:0000256" key="1">
    <source>
        <dbReference type="SAM" id="MobiDB-lite"/>
    </source>
</evidence>
<dbReference type="OrthoDB" id="3360032at2759"/>
<keyword evidence="5" id="KW-1185">Reference proteome</keyword>
<dbReference type="KEGG" id="psco:LY89DRAFT_711636"/>
<dbReference type="Pfam" id="PF10333">
    <property type="entry name" value="Pga1"/>
    <property type="match status" value="1"/>
</dbReference>
<dbReference type="PANTHER" id="PTHR28022:SF1">
    <property type="entry name" value="GPI MANNOSYLTRANSFERASE 2 SUBUNIT PGA1"/>
    <property type="match status" value="1"/>
</dbReference>
<feature type="region of interest" description="Disordered" evidence="1">
    <location>
        <begin position="128"/>
        <end position="154"/>
    </location>
</feature>
<evidence type="ECO:0000313" key="4">
    <source>
        <dbReference type="EMBL" id="KUJ08624.1"/>
    </source>
</evidence>
<name>A0A132B9T2_MOLSC</name>
<evidence type="ECO:0000313" key="5">
    <source>
        <dbReference type="Proteomes" id="UP000070700"/>
    </source>
</evidence>
<keyword evidence="2" id="KW-0812">Transmembrane</keyword>
<reference evidence="4 5" key="1">
    <citation type="submission" date="2015-10" db="EMBL/GenBank/DDBJ databases">
        <title>Full genome of DAOMC 229536 Phialocephala scopiformis, a fungal endophyte of spruce producing the potent anti-insectan compound rugulosin.</title>
        <authorList>
            <consortium name="DOE Joint Genome Institute"/>
            <person name="Walker A.K."/>
            <person name="Frasz S.L."/>
            <person name="Seifert K.A."/>
            <person name="Miller J.D."/>
            <person name="Mondo S.J."/>
            <person name="Labutti K."/>
            <person name="Lipzen A."/>
            <person name="Dockter R."/>
            <person name="Kennedy M."/>
            <person name="Grigoriev I.V."/>
            <person name="Spatafora J.W."/>
        </authorList>
    </citation>
    <scope>NUCLEOTIDE SEQUENCE [LARGE SCALE GENOMIC DNA]</scope>
    <source>
        <strain evidence="4 5">CBS 120377</strain>
    </source>
</reference>
<dbReference type="EMBL" id="KQ947435">
    <property type="protein sequence ID" value="KUJ08624.1"/>
    <property type="molecule type" value="Genomic_DNA"/>
</dbReference>
<dbReference type="GO" id="GO:0000030">
    <property type="term" value="F:mannosyltransferase activity"/>
    <property type="evidence" value="ECO:0007669"/>
    <property type="project" value="TreeGrafter"/>
</dbReference>
<feature type="transmembrane region" description="Helical" evidence="2">
    <location>
        <begin position="201"/>
        <end position="219"/>
    </location>
</feature>
<dbReference type="GO" id="GO:0031501">
    <property type="term" value="C:mannosyltransferase complex"/>
    <property type="evidence" value="ECO:0007669"/>
    <property type="project" value="TreeGrafter"/>
</dbReference>
<dbReference type="GO" id="GO:0006506">
    <property type="term" value="P:GPI anchor biosynthetic process"/>
    <property type="evidence" value="ECO:0007669"/>
    <property type="project" value="TreeGrafter"/>
</dbReference>
<dbReference type="InParanoid" id="A0A132B9T2"/>